<dbReference type="AlphaFoldDB" id="A0A1V2ZX23"/>
<name>A0A1V2ZX23_9GAMM</name>
<accession>A0A1V2ZX23</accession>
<dbReference type="EMBL" id="MUZR01000041">
    <property type="protein sequence ID" value="OOC09645.1"/>
    <property type="molecule type" value="Genomic_DNA"/>
</dbReference>
<sequence>MQDSPRAQQIRQAHATLIHLVVQACQNPQSRQELEPVLEQAIQGGWTDLVARIRQVLDGQRDPSLLNGLDEEDNTILSSILTGLQDPATLPDPNQTADAAQAAPGLAQMIHGASRGDPQSLHWLSQMAEQMTRAGGDMARLGGIAKRLVDGERDPEVLCQGMGPQGENLVQSILSELGKLERH</sequence>
<comment type="caution">
    <text evidence="1">The sequence shown here is derived from an EMBL/GenBank/DDBJ whole genome shotgun (WGS) entry which is preliminary data.</text>
</comment>
<dbReference type="RefSeq" id="WP_024328771.1">
    <property type="nucleotide sequence ID" value="NZ_MUZR01000041.1"/>
</dbReference>
<protein>
    <submittedName>
        <fullName evidence="1">Uncharacterized protein</fullName>
    </submittedName>
</protein>
<dbReference type="STRING" id="252474.B1A74_10015"/>
<dbReference type="OrthoDB" id="5295432at2"/>
<gene>
    <name evidence="1" type="ORF">B1A74_10015</name>
</gene>
<evidence type="ECO:0000313" key="2">
    <source>
        <dbReference type="Proteomes" id="UP000189177"/>
    </source>
</evidence>
<keyword evidence="2" id="KW-1185">Reference proteome</keyword>
<proteinExistence type="predicted"/>
<organism evidence="1 2">
    <name type="scientific">Thioalkalivibrio halophilus</name>
    <dbReference type="NCBI Taxonomy" id="252474"/>
    <lineage>
        <taxon>Bacteria</taxon>
        <taxon>Pseudomonadati</taxon>
        <taxon>Pseudomonadota</taxon>
        <taxon>Gammaproteobacteria</taxon>
        <taxon>Chromatiales</taxon>
        <taxon>Ectothiorhodospiraceae</taxon>
        <taxon>Thioalkalivibrio</taxon>
    </lineage>
</organism>
<dbReference type="PROSITE" id="PS51257">
    <property type="entry name" value="PROKAR_LIPOPROTEIN"/>
    <property type="match status" value="1"/>
</dbReference>
<evidence type="ECO:0000313" key="1">
    <source>
        <dbReference type="EMBL" id="OOC09645.1"/>
    </source>
</evidence>
<dbReference type="Proteomes" id="UP000189177">
    <property type="component" value="Unassembled WGS sequence"/>
</dbReference>
<reference evidence="1 2" key="1">
    <citation type="submission" date="2017-02" db="EMBL/GenBank/DDBJ databases">
        <title>Genomic diversity within the haloalkaliphilic genus Thioalkalivibrio.</title>
        <authorList>
            <person name="Ahn A.-C."/>
            <person name="Meier-Kolthoff J."/>
            <person name="Overmars L."/>
            <person name="Richter M."/>
            <person name="Woyke T."/>
            <person name="Sorokin D.Y."/>
            <person name="Muyzer G."/>
        </authorList>
    </citation>
    <scope>NUCLEOTIDE SEQUENCE [LARGE SCALE GENOMIC DNA]</scope>
    <source>
        <strain evidence="1 2">HL17</strain>
    </source>
</reference>